<dbReference type="PANTHER" id="PTHR24421">
    <property type="entry name" value="NITRATE/NITRITE SENSOR PROTEIN NARX-RELATED"/>
    <property type="match status" value="1"/>
</dbReference>
<feature type="transmembrane region" description="Helical" evidence="5">
    <location>
        <begin position="95"/>
        <end position="115"/>
    </location>
</feature>
<evidence type="ECO:0000256" key="1">
    <source>
        <dbReference type="ARBA" id="ARBA00022679"/>
    </source>
</evidence>
<feature type="transmembrane region" description="Helical" evidence="5">
    <location>
        <begin position="49"/>
        <end position="75"/>
    </location>
</feature>
<dbReference type="EMBL" id="ACLJ02000001">
    <property type="protein sequence ID" value="EFK54922.1"/>
    <property type="molecule type" value="Genomic_DNA"/>
</dbReference>
<feature type="domain" description="Phage shock protein PspC N-terminal" evidence="7">
    <location>
        <begin position="23"/>
        <end position="78"/>
    </location>
</feature>
<keyword evidence="3" id="KW-0902">Two-component regulatory system</keyword>
<dbReference type="STRING" id="585529.HMPREF0291_10180"/>
<name>D7WAP1_9CORY</name>
<dbReference type="InterPro" id="IPR036890">
    <property type="entry name" value="HATPase_C_sf"/>
</dbReference>
<reference evidence="8" key="1">
    <citation type="submission" date="2010-06" db="EMBL/GenBank/DDBJ databases">
        <authorList>
            <person name="Muzny D."/>
            <person name="Qin X."/>
            <person name="Buhay C."/>
            <person name="Dugan-Rocha S."/>
            <person name="Ding Y."/>
            <person name="Chen G."/>
            <person name="Hawes A."/>
            <person name="Holder M."/>
            <person name="Jhangiani S."/>
            <person name="Johnson A."/>
            <person name="Khan Z."/>
            <person name="Li Z."/>
            <person name="Liu W."/>
            <person name="Liu X."/>
            <person name="Perez L."/>
            <person name="Shen H."/>
            <person name="Wang Q."/>
            <person name="Watt J."/>
            <person name="Xi L."/>
            <person name="Xin Y."/>
            <person name="Zhou J."/>
            <person name="Deng J."/>
            <person name="Jiang H."/>
            <person name="Liu Y."/>
            <person name="Qu J."/>
            <person name="Song X.-Z."/>
            <person name="Zhang L."/>
            <person name="Villasana D."/>
            <person name="Johnson A."/>
            <person name="Liu J."/>
            <person name="Liyanage D."/>
            <person name="Lorensuhewa L."/>
            <person name="Robinson T."/>
            <person name="Song A."/>
            <person name="Song B.-B."/>
            <person name="Dinh H."/>
            <person name="Thornton R."/>
            <person name="Coyle M."/>
            <person name="Francisco L."/>
            <person name="Jackson L."/>
            <person name="Javaid M."/>
            <person name="Korchina V."/>
            <person name="Kovar C."/>
            <person name="Mata R."/>
            <person name="Mathew T."/>
            <person name="Ngo R."/>
            <person name="Nguyen L."/>
            <person name="Nguyen N."/>
            <person name="Okwuonu G."/>
            <person name="Ongeri F."/>
            <person name="Pham C."/>
            <person name="Simmons D."/>
            <person name="Wilczek-Boney K."/>
            <person name="Hale W."/>
            <person name="Jakkamsetti A."/>
            <person name="Pham P."/>
            <person name="Ruth R."/>
            <person name="San Lucas F."/>
            <person name="Warren J."/>
            <person name="Zhang J."/>
            <person name="Zhao Z."/>
            <person name="Zhou C."/>
            <person name="Zhu D."/>
            <person name="Lee S."/>
            <person name="Bess C."/>
            <person name="Blankenburg K."/>
            <person name="Forbes L."/>
            <person name="Fu Q."/>
            <person name="Gubbala S."/>
            <person name="Hirani K."/>
            <person name="Jayaseelan J.C."/>
            <person name="Lara F."/>
            <person name="Munidasa M."/>
            <person name="Palculict T."/>
            <person name="Patil S."/>
            <person name="Pu L.-L."/>
            <person name="Saada N."/>
            <person name="Tang L."/>
            <person name="Weissenberger G."/>
            <person name="Zhu Y."/>
            <person name="Hemphill L."/>
            <person name="Shang Y."/>
            <person name="Youmans B."/>
            <person name="Ayvaz T."/>
            <person name="Ross M."/>
            <person name="Santibanez J."/>
            <person name="Aqrawi P."/>
            <person name="Gross S."/>
            <person name="Joshi V."/>
            <person name="Fowler G."/>
            <person name="Nazareth L."/>
            <person name="Reid J."/>
            <person name="Worley K."/>
            <person name="Petrosino J."/>
            <person name="Highlander S."/>
            <person name="Gibbs R."/>
        </authorList>
    </citation>
    <scope>NUCLEOTIDE SEQUENCE [LARGE SCALE GENOMIC DNA]</scope>
    <source>
        <strain evidence="8">ATCC 33030</strain>
    </source>
</reference>
<proteinExistence type="predicted"/>
<organism evidence="8 9">
    <name type="scientific">Corynebacterium genitalium ATCC 33030</name>
    <dbReference type="NCBI Taxonomy" id="585529"/>
    <lineage>
        <taxon>Bacteria</taxon>
        <taxon>Bacillati</taxon>
        <taxon>Actinomycetota</taxon>
        <taxon>Actinomycetes</taxon>
        <taxon>Mycobacteriales</taxon>
        <taxon>Corynebacteriaceae</taxon>
        <taxon>Corynebacterium</taxon>
    </lineage>
</organism>
<keyword evidence="5" id="KW-1133">Transmembrane helix</keyword>
<dbReference type="Pfam" id="PF04024">
    <property type="entry name" value="PspC"/>
    <property type="match status" value="1"/>
</dbReference>
<evidence type="ECO:0000313" key="9">
    <source>
        <dbReference type="Proteomes" id="UP000004208"/>
    </source>
</evidence>
<dbReference type="GO" id="GO:0016301">
    <property type="term" value="F:kinase activity"/>
    <property type="evidence" value="ECO:0007669"/>
    <property type="project" value="UniProtKB-KW"/>
</dbReference>
<feature type="region of interest" description="Disordered" evidence="4">
    <location>
        <begin position="1"/>
        <end position="20"/>
    </location>
</feature>
<dbReference type="Gene3D" id="3.30.565.10">
    <property type="entry name" value="Histidine kinase-like ATPase, C-terminal domain"/>
    <property type="match status" value="1"/>
</dbReference>
<comment type="caution">
    <text evidence="8">The sequence shown here is derived from an EMBL/GenBank/DDBJ whole genome shotgun (WGS) entry which is preliminary data.</text>
</comment>
<feature type="domain" description="Histidine kinase/HSP90-like ATPase" evidence="6">
    <location>
        <begin position="328"/>
        <end position="414"/>
    </location>
</feature>
<dbReference type="InterPro" id="IPR003594">
    <property type="entry name" value="HATPase_dom"/>
</dbReference>
<evidence type="ECO:0000256" key="2">
    <source>
        <dbReference type="ARBA" id="ARBA00022777"/>
    </source>
</evidence>
<feature type="transmembrane region" description="Helical" evidence="5">
    <location>
        <begin position="121"/>
        <end position="140"/>
    </location>
</feature>
<feature type="transmembrane region" description="Helical" evidence="5">
    <location>
        <begin position="176"/>
        <end position="202"/>
    </location>
</feature>
<evidence type="ECO:0000256" key="3">
    <source>
        <dbReference type="ARBA" id="ARBA00023012"/>
    </source>
</evidence>
<dbReference type="GO" id="GO:0000160">
    <property type="term" value="P:phosphorelay signal transduction system"/>
    <property type="evidence" value="ECO:0007669"/>
    <property type="project" value="UniProtKB-KW"/>
</dbReference>
<dbReference type="eggNOG" id="COG4585">
    <property type="taxonomic scope" value="Bacteria"/>
</dbReference>
<dbReference type="SUPFAM" id="SSF55874">
    <property type="entry name" value="ATPase domain of HSP90 chaperone/DNA topoisomerase II/histidine kinase"/>
    <property type="match status" value="1"/>
</dbReference>
<dbReference type="AlphaFoldDB" id="D7WAP1"/>
<keyword evidence="5" id="KW-0812">Transmembrane</keyword>
<evidence type="ECO:0000313" key="8">
    <source>
        <dbReference type="EMBL" id="EFK54922.1"/>
    </source>
</evidence>
<evidence type="ECO:0000259" key="6">
    <source>
        <dbReference type="Pfam" id="PF02518"/>
    </source>
</evidence>
<evidence type="ECO:0000256" key="5">
    <source>
        <dbReference type="SAM" id="Phobius"/>
    </source>
</evidence>
<keyword evidence="9" id="KW-1185">Reference proteome</keyword>
<dbReference type="Proteomes" id="UP000004208">
    <property type="component" value="Unassembled WGS sequence"/>
</dbReference>
<evidence type="ECO:0000256" key="4">
    <source>
        <dbReference type="SAM" id="MobiDB-lite"/>
    </source>
</evidence>
<dbReference type="HOGENOM" id="CLU_036172_0_0_11"/>
<feature type="transmembrane region" description="Helical" evidence="5">
    <location>
        <begin position="147"/>
        <end position="170"/>
    </location>
</feature>
<keyword evidence="5" id="KW-0472">Membrane</keyword>
<evidence type="ECO:0000259" key="7">
    <source>
        <dbReference type="Pfam" id="PF04024"/>
    </source>
</evidence>
<sequence>MPRAKMNSMPQHYASEPPRPYPRFVREQEHRVVAGVAAGLSTHLNIEVVYIRLFLSLSSLFGGLGVILYAALWIFTPQGEPERPVVDGKRIGGILNLLLVVTAFVLWSMSTSAVGDPGNGAFVAVVVMVAVGAVLAWRAYDRDMRTAGSIASLLVGGVLVMGGVIVIALMGDRGGIMGVVVAVLVAVLGVGILVVPLIARLLRSLVEERQDKAVAAQRADIAAHLHDSVLQTLALIQKRADDSEEVARLARRQERELRAWLYDASPAPGWTTHTTNPEPAPTAAAPPTPATFFAAINTAAGEVEDLFNVTIRPVTVGDDTAFDENVEPIVLAAREAMVNAVKHSGADGIDVYAENLAGELSVFVRDRGAGFDPAAIPADRHGVRDSITGRMERAGGTATIKTAPGKGTEVALTLAA</sequence>
<keyword evidence="1" id="KW-0808">Transferase</keyword>
<dbReference type="Pfam" id="PF02518">
    <property type="entry name" value="HATPase_c"/>
    <property type="match status" value="1"/>
</dbReference>
<protein>
    <submittedName>
        <fullName evidence="8">PspC domain protein</fullName>
    </submittedName>
</protein>
<dbReference type="PANTHER" id="PTHR24421:SF61">
    <property type="entry name" value="OXYGEN SENSOR HISTIDINE KINASE NREB"/>
    <property type="match status" value="1"/>
</dbReference>
<keyword evidence="2" id="KW-0418">Kinase</keyword>
<gene>
    <name evidence="8" type="ORF">HMPREF0291_10180</name>
</gene>
<dbReference type="InterPro" id="IPR050482">
    <property type="entry name" value="Sensor_HK_TwoCompSys"/>
</dbReference>
<dbReference type="InterPro" id="IPR007168">
    <property type="entry name" value="Phageshock_PspC_N"/>
</dbReference>
<accession>D7WAP1</accession>
<dbReference type="CDD" id="cd16917">
    <property type="entry name" value="HATPase_UhpB-NarQ-NarX-like"/>
    <property type="match status" value="1"/>
</dbReference>